<reference evidence="2" key="1">
    <citation type="submission" date="2021-06" db="EMBL/GenBank/DDBJ databases">
        <authorList>
            <person name="Kallberg Y."/>
            <person name="Tangrot J."/>
            <person name="Rosling A."/>
        </authorList>
    </citation>
    <scope>NUCLEOTIDE SEQUENCE</scope>
    <source>
        <strain evidence="2">UK204</strain>
    </source>
</reference>
<feature type="compositionally biased region" description="Basic and acidic residues" evidence="1">
    <location>
        <begin position="10"/>
        <end position="20"/>
    </location>
</feature>
<protein>
    <submittedName>
        <fullName evidence="2">10631_t:CDS:1</fullName>
    </submittedName>
</protein>
<proteinExistence type="predicted"/>
<dbReference type="EMBL" id="CAJVPQ010000031">
    <property type="protein sequence ID" value="CAG8438618.1"/>
    <property type="molecule type" value="Genomic_DNA"/>
</dbReference>
<dbReference type="AlphaFoldDB" id="A0A9N8V3P8"/>
<feature type="compositionally biased region" description="Basic and acidic residues" evidence="1">
    <location>
        <begin position="90"/>
        <end position="111"/>
    </location>
</feature>
<comment type="caution">
    <text evidence="2">The sequence shown here is derived from an EMBL/GenBank/DDBJ whole genome shotgun (WGS) entry which is preliminary data.</text>
</comment>
<organism evidence="2 3">
    <name type="scientific">Funneliformis caledonium</name>
    <dbReference type="NCBI Taxonomy" id="1117310"/>
    <lineage>
        <taxon>Eukaryota</taxon>
        <taxon>Fungi</taxon>
        <taxon>Fungi incertae sedis</taxon>
        <taxon>Mucoromycota</taxon>
        <taxon>Glomeromycotina</taxon>
        <taxon>Glomeromycetes</taxon>
        <taxon>Glomerales</taxon>
        <taxon>Glomeraceae</taxon>
        <taxon>Funneliformis</taxon>
    </lineage>
</organism>
<keyword evidence="3" id="KW-1185">Reference proteome</keyword>
<evidence type="ECO:0000313" key="2">
    <source>
        <dbReference type="EMBL" id="CAG8438618.1"/>
    </source>
</evidence>
<feature type="region of interest" description="Disordered" evidence="1">
    <location>
        <begin position="1"/>
        <end position="20"/>
    </location>
</feature>
<gene>
    <name evidence="2" type="ORF">FCALED_LOCUS339</name>
</gene>
<sequence>MLNKKSNKRLLSDKESSDGNKHKIKSLIMIIARGKQKEIDLKDIIIDWTNDEVNFFTSTSRYGQPGSSKNMTKKAYSSKSVYIMDSASKQYDDKGRSQERTFDNRPQLEKS</sequence>
<feature type="region of interest" description="Disordered" evidence="1">
    <location>
        <begin position="87"/>
        <end position="111"/>
    </location>
</feature>
<accession>A0A9N8V3P8</accession>
<evidence type="ECO:0000313" key="3">
    <source>
        <dbReference type="Proteomes" id="UP000789570"/>
    </source>
</evidence>
<evidence type="ECO:0000256" key="1">
    <source>
        <dbReference type="SAM" id="MobiDB-lite"/>
    </source>
</evidence>
<name>A0A9N8V3P8_9GLOM</name>
<dbReference type="Proteomes" id="UP000789570">
    <property type="component" value="Unassembled WGS sequence"/>
</dbReference>